<feature type="region of interest" description="Disordered" evidence="1">
    <location>
        <begin position="1"/>
        <end position="22"/>
    </location>
</feature>
<accession>A0A5C3MH85</accession>
<proteinExistence type="predicted"/>
<dbReference type="PANTHER" id="PTHR46333:SF5">
    <property type="entry name" value="TRANSGLUTAMINASE-LIKE DOMAIN-CONTAINING PROTEIN"/>
    <property type="match status" value="1"/>
</dbReference>
<feature type="domain" description="Transglutaminase-like" evidence="2">
    <location>
        <begin position="107"/>
        <end position="179"/>
    </location>
</feature>
<dbReference type="InterPro" id="IPR052557">
    <property type="entry name" value="CAP/Cytokinesis_protein"/>
</dbReference>
<dbReference type="InterPro" id="IPR038765">
    <property type="entry name" value="Papain-like_cys_pep_sf"/>
</dbReference>
<dbReference type="AlphaFoldDB" id="A0A5C3MH85"/>
<gene>
    <name evidence="3" type="ORF">BDQ12DRAFT_641641</name>
</gene>
<dbReference type="STRING" id="68775.A0A5C3MH85"/>
<evidence type="ECO:0000259" key="2">
    <source>
        <dbReference type="SMART" id="SM00460"/>
    </source>
</evidence>
<reference evidence="3 4" key="1">
    <citation type="journal article" date="2019" name="Nat. Ecol. Evol.">
        <title>Megaphylogeny resolves global patterns of mushroom evolution.</title>
        <authorList>
            <person name="Varga T."/>
            <person name="Krizsan K."/>
            <person name="Foldi C."/>
            <person name="Dima B."/>
            <person name="Sanchez-Garcia M."/>
            <person name="Sanchez-Ramirez S."/>
            <person name="Szollosi G.J."/>
            <person name="Szarkandi J.G."/>
            <person name="Papp V."/>
            <person name="Albert L."/>
            <person name="Andreopoulos W."/>
            <person name="Angelini C."/>
            <person name="Antonin V."/>
            <person name="Barry K.W."/>
            <person name="Bougher N.L."/>
            <person name="Buchanan P."/>
            <person name="Buyck B."/>
            <person name="Bense V."/>
            <person name="Catcheside P."/>
            <person name="Chovatia M."/>
            <person name="Cooper J."/>
            <person name="Damon W."/>
            <person name="Desjardin D."/>
            <person name="Finy P."/>
            <person name="Geml J."/>
            <person name="Haridas S."/>
            <person name="Hughes K."/>
            <person name="Justo A."/>
            <person name="Karasinski D."/>
            <person name="Kautmanova I."/>
            <person name="Kiss B."/>
            <person name="Kocsube S."/>
            <person name="Kotiranta H."/>
            <person name="LaButti K.M."/>
            <person name="Lechner B.E."/>
            <person name="Liimatainen K."/>
            <person name="Lipzen A."/>
            <person name="Lukacs Z."/>
            <person name="Mihaltcheva S."/>
            <person name="Morgado L.N."/>
            <person name="Niskanen T."/>
            <person name="Noordeloos M.E."/>
            <person name="Ohm R.A."/>
            <person name="Ortiz-Santana B."/>
            <person name="Ovrebo C."/>
            <person name="Racz N."/>
            <person name="Riley R."/>
            <person name="Savchenko A."/>
            <person name="Shiryaev A."/>
            <person name="Soop K."/>
            <person name="Spirin V."/>
            <person name="Szebenyi C."/>
            <person name="Tomsovsky M."/>
            <person name="Tulloss R.E."/>
            <person name="Uehling J."/>
            <person name="Grigoriev I.V."/>
            <person name="Vagvolgyi C."/>
            <person name="Papp T."/>
            <person name="Martin F.M."/>
            <person name="Miettinen O."/>
            <person name="Hibbett D.S."/>
            <person name="Nagy L.G."/>
        </authorList>
    </citation>
    <scope>NUCLEOTIDE SEQUENCE [LARGE SCALE GENOMIC DNA]</scope>
    <source>
        <strain evidence="3 4">CBS 166.37</strain>
    </source>
</reference>
<evidence type="ECO:0000313" key="4">
    <source>
        <dbReference type="Proteomes" id="UP000308652"/>
    </source>
</evidence>
<protein>
    <recommendedName>
        <fullName evidence="2">Transglutaminase-like domain-containing protein</fullName>
    </recommendedName>
</protein>
<dbReference type="PANTHER" id="PTHR46333">
    <property type="entry name" value="CYTOKINESIS PROTEIN 3"/>
    <property type="match status" value="1"/>
</dbReference>
<dbReference type="GO" id="GO:0005737">
    <property type="term" value="C:cytoplasm"/>
    <property type="evidence" value="ECO:0007669"/>
    <property type="project" value="TreeGrafter"/>
</dbReference>
<keyword evidence="4" id="KW-1185">Reference proteome</keyword>
<name>A0A5C3MH85_9AGAR</name>
<dbReference type="OrthoDB" id="6129702at2759"/>
<sequence length="362" mass="40004">MPTKRNTPSPPPLPLNSKPQLPAQPLAPVQSLSCMRCYDFSAVDEHASRFPRHTVSSLQSLAYDLTEPFDTETEKARALFTWLHHNITYDVDAFLSGNLQPSTPESTLSSGLAVCDGYAGLFKYLAECVGMQVHKITGHGKGVGYKALEPGEPLPPMKMNHAWNCILTDGVWRLVDPCWGAGALNITMYVKRFDASWFTSTPAEFGRRHFPEDPSYQLIADEDGGPISWEQYMDEPEPGPIIFAQFYEAKLDPATVQPASKFIRGGQYVHFSVFKLCEHMSTADEDNFVYFVMMENSRTPLYLNNEGGWSADVFIPAGAEVALYFVTTVNGQDAKGLGAHGFNAVNGRSAMQFGGLLKWSPA</sequence>
<evidence type="ECO:0000256" key="1">
    <source>
        <dbReference type="SAM" id="MobiDB-lite"/>
    </source>
</evidence>
<dbReference type="SMART" id="SM00460">
    <property type="entry name" value="TGc"/>
    <property type="match status" value="1"/>
</dbReference>
<evidence type="ECO:0000313" key="3">
    <source>
        <dbReference type="EMBL" id="TFK44732.1"/>
    </source>
</evidence>
<dbReference type="SUPFAM" id="SSF54001">
    <property type="entry name" value="Cysteine proteinases"/>
    <property type="match status" value="1"/>
</dbReference>
<organism evidence="3 4">
    <name type="scientific">Crucibulum laeve</name>
    <dbReference type="NCBI Taxonomy" id="68775"/>
    <lineage>
        <taxon>Eukaryota</taxon>
        <taxon>Fungi</taxon>
        <taxon>Dikarya</taxon>
        <taxon>Basidiomycota</taxon>
        <taxon>Agaricomycotina</taxon>
        <taxon>Agaricomycetes</taxon>
        <taxon>Agaricomycetidae</taxon>
        <taxon>Agaricales</taxon>
        <taxon>Agaricineae</taxon>
        <taxon>Nidulariaceae</taxon>
        <taxon>Crucibulum</taxon>
    </lineage>
</organism>
<dbReference type="EMBL" id="ML213590">
    <property type="protein sequence ID" value="TFK44732.1"/>
    <property type="molecule type" value="Genomic_DNA"/>
</dbReference>
<dbReference type="Gene3D" id="3.10.620.30">
    <property type="match status" value="1"/>
</dbReference>
<dbReference type="Proteomes" id="UP000308652">
    <property type="component" value="Unassembled WGS sequence"/>
</dbReference>
<dbReference type="InterPro" id="IPR002931">
    <property type="entry name" value="Transglutaminase-like"/>
</dbReference>
<dbReference type="Pfam" id="PF01841">
    <property type="entry name" value="Transglut_core"/>
    <property type="match status" value="1"/>
</dbReference>